<evidence type="ECO:0000256" key="1">
    <source>
        <dbReference type="ARBA" id="ARBA00021292"/>
    </source>
</evidence>
<protein>
    <recommendedName>
        <fullName evidence="1">D-inositol 3-phosphate glycosyltransferase</fullName>
    </recommendedName>
</protein>
<dbReference type="Proteomes" id="UP000237104">
    <property type="component" value="Unassembled WGS sequence"/>
</dbReference>
<dbReference type="InterPro" id="IPR050194">
    <property type="entry name" value="Glycosyltransferase_grp1"/>
</dbReference>
<dbReference type="AlphaFoldDB" id="A0A2S3ZLZ7"/>
<feature type="domain" description="Glycosyl transferase family 1" evidence="4">
    <location>
        <begin position="196"/>
        <end position="318"/>
    </location>
</feature>
<dbReference type="RefSeq" id="WP_103430328.1">
    <property type="nucleotide sequence ID" value="NZ_PPXF01000019.1"/>
</dbReference>
<keyword evidence="2" id="KW-0328">Glycosyltransferase</keyword>
<dbReference type="EMBL" id="PPXF01000019">
    <property type="protein sequence ID" value="POH69729.1"/>
    <property type="molecule type" value="Genomic_DNA"/>
</dbReference>
<dbReference type="PANTHER" id="PTHR45947:SF3">
    <property type="entry name" value="SULFOQUINOVOSYL TRANSFERASE SQD2"/>
    <property type="match status" value="1"/>
</dbReference>
<name>A0A2S3ZLZ7_9MICO</name>
<accession>A0A2S3ZLZ7</accession>
<evidence type="ECO:0000313" key="6">
    <source>
        <dbReference type="EMBL" id="POH69729.1"/>
    </source>
</evidence>
<proteinExistence type="predicted"/>
<reference evidence="6 7" key="1">
    <citation type="submission" date="2018-01" db="EMBL/GenBank/DDBJ databases">
        <title>Cryobacterium sp. nov., from glaciers in China.</title>
        <authorList>
            <person name="Liu Q."/>
            <person name="Xin Y.-H."/>
        </authorList>
    </citation>
    <scope>NUCLEOTIDE SEQUENCE [LARGE SCALE GENOMIC DNA]</scope>
    <source>
        <strain evidence="6 7">TMB1-8</strain>
    </source>
</reference>
<dbReference type="CDD" id="cd03801">
    <property type="entry name" value="GT4_PimA-like"/>
    <property type="match status" value="1"/>
</dbReference>
<gene>
    <name evidence="6" type="ORF">C3B59_05130</name>
</gene>
<dbReference type="GO" id="GO:0016757">
    <property type="term" value="F:glycosyltransferase activity"/>
    <property type="evidence" value="ECO:0007669"/>
    <property type="project" value="UniProtKB-KW"/>
</dbReference>
<evidence type="ECO:0000256" key="3">
    <source>
        <dbReference type="ARBA" id="ARBA00022679"/>
    </source>
</evidence>
<dbReference type="Pfam" id="PF13439">
    <property type="entry name" value="Glyco_transf_4"/>
    <property type="match status" value="1"/>
</dbReference>
<evidence type="ECO:0000259" key="4">
    <source>
        <dbReference type="Pfam" id="PF00534"/>
    </source>
</evidence>
<dbReference type="InterPro" id="IPR001296">
    <property type="entry name" value="Glyco_trans_1"/>
</dbReference>
<evidence type="ECO:0000313" key="7">
    <source>
        <dbReference type="Proteomes" id="UP000237104"/>
    </source>
</evidence>
<dbReference type="Gene3D" id="3.40.50.2000">
    <property type="entry name" value="Glycogen Phosphorylase B"/>
    <property type="match status" value="2"/>
</dbReference>
<organism evidence="6 7">
    <name type="scientific">Cryobacterium zongtaii</name>
    <dbReference type="NCBI Taxonomy" id="1259217"/>
    <lineage>
        <taxon>Bacteria</taxon>
        <taxon>Bacillati</taxon>
        <taxon>Actinomycetota</taxon>
        <taxon>Actinomycetes</taxon>
        <taxon>Micrococcales</taxon>
        <taxon>Microbacteriaceae</taxon>
        <taxon>Cryobacterium</taxon>
    </lineage>
</organism>
<dbReference type="PANTHER" id="PTHR45947">
    <property type="entry name" value="SULFOQUINOVOSYL TRANSFERASE SQD2"/>
    <property type="match status" value="1"/>
</dbReference>
<evidence type="ECO:0000259" key="5">
    <source>
        <dbReference type="Pfam" id="PF13439"/>
    </source>
</evidence>
<dbReference type="SUPFAM" id="SSF53756">
    <property type="entry name" value="UDP-Glycosyltransferase/glycogen phosphorylase"/>
    <property type="match status" value="1"/>
</dbReference>
<dbReference type="Pfam" id="PF00534">
    <property type="entry name" value="Glycos_transf_1"/>
    <property type="match status" value="1"/>
</dbReference>
<keyword evidence="3" id="KW-0808">Transferase</keyword>
<comment type="caution">
    <text evidence="6">The sequence shown here is derived from an EMBL/GenBank/DDBJ whole genome shotgun (WGS) entry which is preliminary data.</text>
</comment>
<evidence type="ECO:0000256" key="2">
    <source>
        <dbReference type="ARBA" id="ARBA00022676"/>
    </source>
</evidence>
<sequence length="379" mass="40811">MQTGNPLSIVHITPAGGFGRVQHGGAERAVLELAEQTALAGHFVTIIAPGEFLSEVRAPIGVNLVSADVTPRSLISLVRIVRALAPDVVVGHLLRGVILAGLVRLLWRPKAVFVSNLHNSLNQAFEDVGTPPARRFVLRSALSSLHLGSRAATVAISPSNVADLLEHDGFPVKKIELINNWVAPNFAPAEEAALSIRNELSIDRASKIALFVGRLEHQKNPILAVRSVSRLSTPTTLLVAGAGSLKTELADAAVQLGVQIRFLGNVAHVERLMAAADVVLVPSRYEGFGRVAVEALATGTPVVANSVAGLRDALAPFPSDWYSLIETDDLDQWQESIERHFLRDASPAVRASRHETVMHTYGLDAAVARYIRLYRSLLR</sequence>
<dbReference type="InterPro" id="IPR028098">
    <property type="entry name" value="Glyco_trans_4-like_N"/>
</dbReference>
<dbReference type="OrthoDB" id="3371840at2"/>
<feature type="domain" description="Glycosyltransferase subfamily 4-like N-terminal" evidence="5">
    <location>
        <begin position="24"/>
        <end position="184"/>
    </location>
</feature>
<dbReference type="GO" id="GO:1901137">
    <property type="term" value="P:carbohydrate derivative biosynthetic process"/>
    <property type="evidence" value="ECO:0007669"/>
    <property type="project" value="UniProtKB-ARBA"/>
</dbReference>